<dbReference type="InterPro" id="IPR000909">
    <property type="entry name" value="PLipase_C_PInositol-sp_X_dom"/>
</dbReference>
<protein>
    <recommendedName>
        <fullName evidence="1">Phosphatidylinositol-specific phospholipase C X domain-containing protein</fullName>
    </recommendedName>
</protein>
<comment type="caution">
    <text evidence="2">The sequence shown here is derived from an EMBL/GenBank/DDBJ whole genome shotgun (WGS) entry which is preliminary data.</text>
</comment>
<sequence length="322" mass="36560">MSKDDYANWMGSLPKEFLHLPLNHLAIPGSHDSATYEIERAIAPDAPPVVRMVPYCCSVRWAKCQNLNICQQLKAGIRYFDLRVACRENRSENVYFTHSLYGPPVPEVLGEIRAFLDGHKMEVVLLDFNHFYGFTQDLHRELVTILETAFRGLLCPKSTMADVTLSKLRQLNQQVIIFYQNGGGHHLWPTESIFSCWPDTMRVCKVLIRDAQEEWKSKLLEKRKKANPEEVFGVYQTVLTPTRWTCAKFWGSVQTKCAEAINPRLGEWMRAGQAAMIYIADFVDQPGDFVESVLSLNRSAIGGRDFATAAEPGSLQQLTRGT</sequence>
<dbReference type="PANTHER" id="PTHR13593">
    <property type="match status" value="1"/>
</dbReference>
<dbReference type="Pfam" id="PF00388">
    <property type="entry name" value="PI-PLC-X"/>
    <property type="match status" value="1"/>
</dbReference>
<dbReference type="EMBL" id="JACVVK020000479">
    <property type="protein sequence ID" value="KAK7471779.1"/>
    <property type="molecule type" value="Genomic_DNA"/>
</dbReference>
<gene>
    <name evidence="2" type="ORF">BaRGS_00035601</name>
</gene>
<dbReference type="PANTHER" id="PTHR13593:SF113">
    <property type="entry name" value="SI:DKEY-266F7.9"/>
    <property type="match status" value="1"/>
</dbReference>
<accession>A0ABD0JEI9</accession>
<reference evidence="2 3" key="1">
    <citation type="journal article" date="2023" name="Sci. Data">
        <title>Genome assembly of the Korean intertidal mud-creeper Batillaria attramentaria.</title>
        <authorList>
            <person name="Patra A.K."/>
            <person name="Ho P.T."/>
            <person name="Jun S."/>
            <person name="Lee S.J."/>
            <person name="Kim Y."/>
            <person name="Won Y.J."/>
        </authorList>
    </citation>
    <scope>NUCLEOTIDE SEQUENCE [LARGE SCALE GENOMIC DNA]</scope>
    <source>
        <strain evidence="2">Wonlab-2016</strain>
    </source>
</reference>
<dbReference type="SUPFAM" id="SSF51695">
    <property type="entry name" value="PLC-like phosphodiesterases"/>
    <property type="match status" value="1"/>
</dbReference>
<keyword evidence="3" id="KW-1185">Reference proteome</keyword>
<organism evidence="2 3">
    <name type="scientific">Batillaria attramentaria</name>
    <dbReference type="NCBI Taxonomy" id="370345"/>
    <lineage>
        <taxon>Eukaryota</taxon>
        <taxon>Metazoa</taxon>
        <taxon>Spiralia</taxon>
        <taxon>Lophotrochozoa</taxon>
        <taxon>Mollusca</taxon>
        <taxon>Gastropoda</taxon>
        <taxon>Caenogastropoda</taxon>
        <taxon>Sorbeoconcha</taxon>
        <taxon>Cerithioidea</taxon>
        <taxon>Batillariidae</taxon>
        <taxon>Batillaria</taxon>
    </lineage>
</organism>
<name>A0ABD0JEI9_9CAEN</name>
<proteinExistence type="predicted"/>
<dbReference type="PROSITE" id="PS50007">
    <property type="entry name" value="PIPLC_X_DOMAIN"/>
    <property type="match status" value="1"/>
</dbReference>
<dbReference type="InterPro" id="IPR017946">
    <property type="entry name" value="PLC-like_Pdiesterase_TIM-brl"/>
</dbReference>
<evidence type="ECO:0000259" key="1">
    <source>
        <dbReference type="SMART" id="SM00148"/>
    </source>
</evidence>
<feature type="domain" description="Phosphatidylinositol-specific phospholipase C X" evidence="1">
    <location>
        <begin position="16"/>
        <end position="180"/>
    </location>
</feature>
<dbReference type="Proteomes" id="UP001519460">
    <property type="component" value="Unassembled WGS sequence"/>
</dbReference>
<dbReference type="SMART" id="SM00148">
    <property type="entry name" value="PLCXc"/>
    <property type="match status" value="1"/>
</dbReference>
<dbReference type="Gene3D" id="3.20.20.190">
    <property type="entry name" value="Phosphatidylinositol (PI) phosphodiesterase"/>
    <property type="match status" value="1"/>
</dbReference>
<dbReference type="AlphaFoldDB" id="A0ABD0JEI9"/>
<evidence type="ECO:0000313" key="2">
    <source>
        <dbReference type="EMBL" id="KAK7471779.1"/>
    </source>
</evidence>
<evidence type="ECO:0000313" key="3">
    <source>
        <dbReference type="Proteomes" id="UP001519460"/>
    </source>
</evidence>
<dbReference type="InterPro" id="IPR051057">
    <property type="entry name" value="PI-PLC_domain"/>
</dbReference>